<organism evidence="6 7">
    <name type="scientific">Pyruvatibacter mobilis</name>
    <dbReference type="NCBI Taxonomy" id="1712261"/>
    <lineage>
        <taxon>Bacteria</taxon>
        <taxon>Pseudomonadati</taxon>
        <taxon>Pseudomonadota</taxon>
        <taxon>Alphaproteobacteria</taxon>
        <taxon>Hyphomicrobiales</taxon>
        <taxon>Parvibaculaceae</taxon>
        <taxon>Pyruvatibacter</taxon>
    </lineage>
</organism>
<evidence type="ECO:0000256" key="1">
    <source>
        <dbReference type="ARBA" id="ARBA00004141"/>
    </source>
</evidence>
<reference evidence="6 7" key="1">
    <citation type="journal article" date="2016" name="Int. J. Syst. Evol. Microbiol.">
        <title>Pyruvatibacter mobilis gen. nov., sp. nov., a marine bacterium from the culture broth of Picochlorum sp. 122.</title>
        <authorList>
            <person name="Wang G."/>
            <person name="Tang M."/>
            <person name="Wu H."/>
            <person name="Dai S."/>
            <person name="Li T."/>
            <person name="Chen C."/>
            <person name="He H."/>
            <person name="Fan J."/>
            <person name="Xiang W."/>
            <person name="Li X."/>
        </authorList>
    </citation>
    <scope>NUCLEOTIDE SEQUENCE [LARGE SCALE GENOMIC DNA]</scope>
    <source>
        <strain evidence="6 7">GYP-11</strain>
    </source>
</reference>
<protein>
    <submittedName>
        <fullName evidence="6">DoxX family membrane protein</fullName>
    </submittedName>
</protein>
<evidence type="ECO:0000256" key="5">
    <source>
        <dbReference type="SAM" id="Phobius"/>
    </source>
</evidence>
<dbReference type="Pfam" id="PF07681">
    <property type="entry name" value="DoxX"/>
    <property type="match status" value="1"/>
</dbReference>
<comment type="subcellular location">
    <subcellularLocation>
        <location evidence="1">Membrane</location>
        <topology evidence="1">Multi-pass membrane protein</topology>
    </subcellularLocation>
</comment>
<dbReference type="EMBL" id="WXYQ01000006">
    <property type="protein sequence ID" value="NBG96047.1"/>
    <property type="molecule type" value="Genomic_DNA"/>
</dbReference>
<accession>A0A845QC76</accession>
<sequence>MMGIVGVVGRVLLGLFFLLPGLMKAMDPAQGLELMVARDVPFHVPLFWASVVIEVVFGAMLVFGLQAVIAALVLAGLTLAINIGVHNFWAVPEDLMRAELQLFVKNTAVMGGLLVAAAWAYSKR</sequence>
<keyword evidence="3 5" id="KW-1133">Transmembrane helix</keyword>
<evidence type="ECO:0000256" key="3">
    <source>
        <dbReference type="ARBA" id="ARBA00022989"/>
    </source>
</evidence>
<keyword evidence="2 5" id="KW-0812">Transmembrane</keyword>
<evidence type="ECO:0000256" key="4">
    <source>
        <dbReference type="ARBA" id="ARBA00023136"/>
    </source>
</evidence>
<name>A0A845QC76_9HYPH</name>
<dbReference type="AlphaFoldDB" id="A0A845QC76"/>
<feature type="transmembrane region" description="Helical" evidence="5">
    <location>
        <begin position="72"/>
        <end position="90"/>
    </location>
</feature>
<feature type="transmembrane region" description="Helical" evidence="5">
    <location>
        <begin position="47"/>
        <end position="65"/>
    </location>
</feature>
<comment type="caution">
    <text evidence="6">The sequence shown here is derived from an EMBL/GenBank/DDBJ whole genome shotgun (WGS) entry which is preliminary data.</text>
</comment>
<feature type="transmembrane region" description="Helical" evidence="5">
    <location>
        <begin position="102"/>
        <end position="121"/>
    </location>
</feature>
<keyword evidence="4 5" id="KW-0472">Membrane</keyword>
<dbReference type="OrthoDB" id="9810206at2"/>
<keyword evidence="7" id="KW-1185">Reference proteome</keyword>
<dbReference type="Proteomes" id="UP000470384">
    <property type="component" value="Unassembled WGS sequence"/>
</dbReference>
<dbReference type="GO" id="GO:0016020">
    <property type="term" value="C:membrane"/>
    <property type="evidence" value="ECO:0007669"/>
    <property type="project" value="UniProtKB-SubCell"/>
</dbReference>
<gene>
    <name evidence="6" type="ORF">GTQ45_09920</name>
</gene>
<evidence type="ECO:0000313" key="6">
    <source>
        <dbReference type="EMBL" id="NBG96047.1"/>
    </source>
</evidence>
<proteinExistence type="predicted"/>
<evidence type="ECO:0000256" key="2">
    <source>
        <dbReference type="ARBA" id="ARBA00022692"/>
    </source>
</evidence>
<evidence type="ECO:0000313" key="7">
    <source>
        <dbReference type="Proteomes" id="UP000470384"/>
    </source>
</evidence>
<dbReference type="InterPro" id="IPR032808">
    <property type="entry name" value="DoxX"/>
</dbReference>